<name>A0A0C3LHK0_9AGAM</name>
<evidence type="ECO:0000256" key="5">
    <source>
        <dbReference type="ARBA" id="ARBA00015043"/>
    </source>
</evidence>
<keyword evidence="9" id="KW-0012">Acyltransferase</keyword>
<dbReference type="Pfam" id="PF00583">
    <property type="entry name" value="Acetyltransf_1"/>
    <property type="match status" value="1"/>
</dbReference>
<keyword evidence="6" id="KW-0963">Cytoplasm</keyword>
<evidence type="ECO:0000256" key="4">
    <source>
        <dbReference type="ARBA" id="ARBA00012950"/>
    </source>
</evidence>
<keyword evidence="8" id="KW-0539">Nucleus</keyword>
<dbReference type="EC" id="2.3.1.257" evidence="4"/>
<keyword evidence="7" id="KW-0808">Transferase</keyword>
<dbReference type="GO" id="GO:0010485">
    <property type="term" value="F:histone H4 acetyltransferase activity"/>
    <property type="evidence" value="ECO:0007669"/>
    <property type="project" value="InterPro"/>
</dbReference>
<dbReference type="Proteomes" id="UP000054248">
    <property type="component" value="Unassembled WGS sequence"/>
</dbReference>
<sequence length="108" mass="12693">MRQSYVGSSFGWDPRSKKKELFHTDSRFILVRQTEAPRTLVAYTMFRFDHEETMEDGIMDPVVYCYEIQISQDTRRSGLGTVLMGDLEAIARKWKMKKVMLTVFRSQS</sequence>
<evidence type="ECO:0000256" key="3">
    <source>
        <dbReference type="ARBA" id="ARBA00008870"/>
    </source>
</evidence>
<gene>
    <name evidence="13" type="ORF">M407DRAFT_132662</name>
</gene>
<evidence type="ECO:0000256" key="1">
    <source>
        <dbReference type="ARBA" id="ARBA00004123"/>
    </source>
</evidence>
<dbReference type="InterPro" id="IPR000182">
    <property type="entry name" value="GNAT_dom"/>
</dbReference>
<evidence type="ECO:0000313" key="14">
    <source>
        <dbReference type="Proteomes" id="UP000054248"/>
    </source>
</evidence>
<dbReference type="InterPro" id="IPR039949">
    <property type="entry name" value="NAA40"/>
</dbReference>
<comment type="catalytic activity">
    <reaction evidence="10">
        <text>N-terminal L-seryl-[histone H2A] + acetyl-CoA = N-terminal N(alpha)-acetyl-L-seryl-[histone H2A] + CoA + H(+)</text>
        <dbReference type="Rhea" id="RHEA:50600"/>
        <dbReference type="Rhea" id="RHEA-COMP:12742"/>
        <dbReference type="Rhea" id="RHEA-COMP:12744"/>
        <dbReference type="ChEBI" id="CHEBI:15378"/>
        <dbReference type="ChEBI" id="CHEBI:57287"/>
        <dbReference type="ChEBI" id="CHEBI:57288"/>
        <dbReference type="ChEBI" id="CHEBI:64738"/>
        <dbReference type="ChEBI" id="CHEBI:83690"/>
        <dbReference type="EC" id="2.3.1.257"/>
    </reaction>
</comment>
<dbReference type="AlphaFoldDB" id="A0A0C3LHK0"/>
<evidence type="ECO:0000256" key="8">
    <source>
        <dbReference type="ARBA" id="ARBA00023242"/>
    </source>
</evidence>
<dbReference type="CDD" id="cd04301">
    <property type="entry name" value="NAT_SF"/>
    <property type="match status" value="1"/>
</dbReference>
<dbReference type="InterPro" id="IPR016181">
    <property type="entry name" value="Acyl_CoA_acyltransferase"/>
</dbReference>
<protein>
    <recommendedName>
        <fullName evidence="5">N-alpha-acetyltransferase 40</fullName>
        <ecNumber evidence="4">2.3.1.257</ecNumber>
    </recommendedName>
</protein>
<dbReference type="STRING" id="1051891.A0A0C3LHK0"/>
<dbReference type="Gene3D" id="3.40.630.30">
    <property type="match status" value="1"/>
</dbReference>
<evidence type="ECO:0000256" key="9">
    <source>
        <dbReference type="ARBA" id="ARBA00023315"/>
    </source>
</evidence>
<feature type="domain" description="N-acetyltransferase" evidence="12">
    <location>
        <begin position="17"/>
        <end position="106"/>
    </location>
</feature>
<dbReference type="EMBL" id="KN823157">
    <property type="protein sequence ID" value="KIO20892.1"/>
    <property type="molecule type" value="Genomic_DNA"/>
</dbReference>
<dbReference type="HOGENOM" id="CLU_051699_1_2_1"/>
<evidence type="ECO:0000256" key="6">
    <source>
        <dbReference type="ARBA" id="ARBA00022490"/>
    </source>
</evidence>
<evidence type="ECO:0000256" key="11">
    <source>
        <dbReference type="ARBA" id="ARBA00049524"/>
    </source>
</evidence>
<comment type="catalytic activity">
    <reaction evidence="11">
        <text>N-terminal L-seryl-[histone H4] + acetyl-CoA = N-terminal N(alpha)-acetyl-L-seryl-[histone H4] + CoA + H(+)</text>
        <dbReference type="Rhea" id="RHEA:50596"/>
        <dbReference type="Rhea" id="RHEA-COMP:12740"/>
        <dbReference type="Rhea" id="RHEA-COMP:12743"/>
        <dbReference type="ChEBI" id="CHEBI:15378"/>
        <dbReference type="ChEBI" id="CHEBI:57287"/>
        <dbReference type="ChEBI" id="CHEBI:57288"/>
        <dbReference type="ChEBI" id="CHEBI:64738"/>
        <dbReference type="ChEBI" id="CHEBI:83690"/>
        <dbReference type="EC" id="2.3.1.257"/>
    </reaction>
</comment>
<evidence type="ECO:0000256" key="2">
    <source>
        <dbReference type="ARBA" id="ARBA00004496"/>
    </source>
</evidence>
<evidence type="ECO:0000259" key="12">
    <source>
        <dbReference type="Pfam" id="PF00583"/>
    </source>
</evidence>
<keyword evidence="14" id="KW-1185">Reference proteome</keyword>
<accession>A0A0C3LHK0</accession>
<reference evidence="13 14" key="1">
    <citation type="submission" date="2014-04" db="EMBL/GenBank/DDBJ databases">
        <authorList>
            <consortium name="DOE Joint Genome Institute"/>
            <person name="Kuo A."/>
            <person name="Girlanda M."/>
            <person name="Perotto S."/>
            <person name="Kohler A."/>
            <person name="Nagy L.G."/>
            <person name="Floudas D."/>
            <person name="Copeland A."/>
            <person name="Barry K.W."/>
            <person name="Cichocki N."/>
            <person name="Veneault-Fourrey C."/>
            <person name="LaButti K."/>
            <person name="Lindquist E.A."/>
            <person name="Lipzen A."/>
            <person name="Lundell T."/>
            <person name="Morin E."/>
            <person name="Murat C."/>
            <person name="Sun H."/>
            <person name="Tunlid A."/>
            <person name="Henrissat B."/>
            <person name="Grigoriev I.V."/>
            <person name="Hibbett D.S."/>
            <person name="Martin F."/>
            <person name="Nordberg H.P."/>
            <person name="Cantor M.N."/>
            <person name="Hua S.X."/>
        </authorList>
    </citation>
    <scope>NUCLEOTIDE SEQUENCE [LARGE SCALE GENOMIC DNA]</scope>
    <source>
        <strain evidence="13 14">MUT 4182</strain>
    </source>
</reference>
<comment type="subcellular location">
    <subcellularLocation>
        <location evidence="2">Cytoplasm</location>
    </subcellularLocation>
    <subcellularLocation>
        <location evidence="1">Nucleus</location>
    </subcellularLocation>
</comment>
<dbReference type="GO" id="GO:0005634">
    <property type="term" value="C:nucleus"/>
    <property type="evidence" value="ECO:0007669"/>
    <property type="project" value="UniProtKB-SubCell"/>
</dbReference>
<evidence type="ECO:0000313" key="13">
    <source>
        <dbReference type="EMBL" id="KIO20892.1"/>
    </source>
</evidence>
<evidence type="ECO:0000256" key="10">
    <source>
        <dbReference type="ARBA" id="ARBA00047821"/>
    </source>
</evidence>
<evidence type="ECO:0000256" key="7">
    <source>
        <dbReference type="ARBA" id="ARBA00022679"/>
    </source>
</evidence>
<dbReference type="GO" id="GO:0043998">
    <property type="term" value="F:histone H2A acetyltransferase activity"/>
    <property type="evidence" value="ECO:0007669"/>
    <property type="project" value="InterPro"/>
</dbReference>
<dbReference type="SUPFAM" id="SSF55729">
    <property type="entry name" value="Acyl-CoA N-acyltransferases (Nat)"/>
    <property type="match status" value="1"/>
</dbReference>
<dbReference type="OrthoDB" id="424551at2759"/>
<dbReference type="PANTHER" id="PTHR20531:SF1">
    <property type="entry name" value="N-ALPHA-ACETYLTRANSFERASE 40"/>
    <property type="match status" value="1"/>
</dbReference>
<reference evidence="14" key="2">
    <citation type="submission" date="2015-01" db="EMBL/GenBank/DDBJ databases">
        <title>Evolutionary Origins and Diversification of the Mycorrhizal Mutualists.</title>
        <authorList>
            <consortium name="DOE Joint Genome Institute"/>
            <consortium name="Mycorrhizal Genomics Consortium"/>
            <person name="Kohler A."/>
            <person name="Kuo A."/>
            <person name="Nagy L.G."/>
            <person name="Floudas D."/>
            <person name="Copeland A."/>
            <person name="Barry K.W."/>
            <person name="Cichocki N."/>
            <person name="Veneault-Fourrey C."/>
            <person name="LaButti K."/>
            <person name="Lindquist E.A."/>
            <person name="Lipzen A."/>
            <person name="Lundell T."/>
            <person name="Morin E."/>
            <person name="Murat C."/>
            <person name="Riley R."/>
            <person name="Ohm R."/>
            <person name="Sun H."/>
            <person name="Tunlid A."/>
            <person name="Henrissat B."/>
            <person name="Grigoriev I.V."/>
            <person name="Hibbett D.S."/>
            <person name="Martin F."/>
        </authorList>
    </citation>
    <scope>NUCLEOTIDE SEQUENCE [LARGE SCALE GENOMIC DNA]</scope>
    <source>
        <strain evidence="14">MUT 4182</strain>
    </source>
</reference>
<dbReference type="PANTHER" id="PTHR20531">
    <property type="entry name" value="N-ALPHA-ACETYLTRANSFERASE 40"/>
    <property type="match status" value="1"/>
</dbReference>
<dbReference type="GO" id="GO:0005737">
    <property type="term" value="C:cytoplasm"/>
    <property type="evidence" value="ECO:0007669"/>
    <property type="project" value="UniProtKB-SubCell"/>
</dbReference>
<comment type="similarity">
    <text evidence="3">Belongs to the acetyltransferase family. NAA40 subfamily.</text>
</comment>
<proteinExistence type="inferred from homology"/>
<organism evidence="13 14">
    <name type="scientific">Tulasnella calospora MUT 4182</name>
    <dbReference type="NCBI Taxonomy" id="1051891"/>
    <lineage>
        <taxon>Eukaryota</taxon>
        <taxon>Fungi</taxon>
        <taxon>Dikarya</taxon>
        <taxon>Basidiomycota</taxon>
        <taxon>Agaricomycotina</taxon>
        <taxon>Agaricomycetes</taxon>
        <taxon>Cantharellales</taxon>
        <taxon>Tulasnellaceae</taxon>
        <taxon>Tulasnella</taxon>
    </lineage>
</organism>
<dbReference type="GO" id="GO:1990189">
    <property type="term" value="F:protein N-terminal-serine acetyltransferase activity"/>
    <property type="evidence" value="ECO:0007669"/>
    <property type="project" value="UniProtKB-EC"/>
</dbReference>